<feature type="transmembrane region" description="Helical" evidence="1">
    <location>
        <begin position="326"/>
        <end position="343"/>
    </location>
</feature>
<dbReference type="Proteomes" id="UP000197781">
    <property type="component" value="Chromosome"/>
</dbReference>
<name>A0A220MPV6_9BACL</name>
<feature type="transmembrane region" description="Helical" evidence="1">
    <location>
        <begin position="217"/>
        <end position="239"/>
    </location>
</feature>
<dbReference type="RefSeq" id="WP_088910619.1">
    <property type="nucleotide sequence ID" value="NZ_CP018145.1"/>
</dbReference>
<dbReference type="KEGG" id="bfm:BP422_28835"/>
<keyword evidence="1" id="KW-0472">Membrane</keyword>
<accession>A0A220MPV6</accession>
<feature type="transmembrane region" description="Helical" evidence="1">
    <location>
        <begin position="259"/>
        <end position="281"/>
    </location>
</feature>
<reference evidence="2 3" key="1">
    <citation type="submission" date="2016-11" db="EMBL/GenBank/DDBJ databases">
        <authorList>
            <person name="Jaros S."/>
            <person name="Januszkiewicz K."/>
            <person name="Wedrychowicz H."/>
        </authorList>
    </citation>
    <scope>NUCLEOTIDE SEQUENCE [LARGE SCALE GENOMIC DNA]</scope>
    <source>
        <strain evidence="2 3">NF2</strain>
    </source>
</reference>
<feature type="transmembrane region" description="Helical" evidence="1">
    <location>
        <begin position="147"/>
        <end position="170"/>
    </location>
</feature>
<keyword evidence="1" id="KW-0812">Transmembrane</keyword>
<protein>
    <recommendedName>
        <fullName evidence="4">PqqD family protein</fullName>
    </recommendedName>
</protein>
<evidence type="ECO:0000313" key="2">
    <source>
        <dbReference type="EMBL" id="ASJ57157.1"/>
    </source>
</evidence>
<dbReference type="AlphaFoldDB" id="A0A220MPV6"/>
<dbReference type="EMBL" id="CP018145">
    <property type="protein sequence ID" value="ASJ57157.1"/>
    <property type="molecule type" value="Genomic_DNA"/>
</dbReference>
<sequence length="412" mass="47581">MNISGDSILKMHPLARRAENEEEILIGRTDISNFIVLPAIGVEIIDMLDEGKSINEVATIMEERLGEPVDVLDFAQDLIGSYQFVYMVDGEVVNEPVPVVDHFSWIKQGTGQFFFNRVAFGLYGILFFTGLLICLFTGKYIPVYSDIFVSSSVTVSVVVSFVATWVFLFFHEMAHLMAARSLGIGSRIGLGHRLVFAVAETNMSNIVLVEPQRRYRAFLAGMSWDAMFMGIGVILLFANDQGWLTLVPFMEAFIRMLNVILLMALAFQFMVFMQTDLYYVLATKFQCSNLMVNTRMFLKGKFRSLTQDEQEEWEYVADHEKKVIRWYSWVYLVGSVWGIWFFVQYQLRMAVDFTWIIADDMKNAPLHSWEFWDGILLILLVLVPFLILGWSWMRAYRQRRSEKERTKSLQGT</sequence>
<feature type="transmembrane region" description="Helical" evidence="1">
    <location>
        <begin position="371"/>
        <end position="393"/>
    </location>
</feature>
<evidence type="ECO:0000313" key="3">
    <source>
        <dbReference type="Proteomes" id="UP000197781"/>
    </source>
</evidence>
<proteinExistence type="predicted"/>
<feature type="transmembrane region" description="Helical" evidence="1">
    <location>
        <begin position="120"/>
        <end position="141"/>
    </location>
</feature>
<evidence type="ECO:0000256" key="1">
    <source>
        <dbReference type="SAM" id="Phobius"/>
    </source>
</evidence>
<keyword evidence="1" id="KW-1133">Transmembrane helix</keyword>
<organism evidence="2 3">
    <name type="scientific">Brevibacillus formosus</name>
    <dbReference type="NCBI Taxonomy" id="54913"/>
    <lineage>
        <taxon>Bacteria</taxon>
        <taxon>Bacillati</taxon>
        <taxon>Bacillota</taxon>
        <taxon>Bacilli</taxon>
        <taxon>Bacillales</taxon>
        <taxon>Paenibacillaceae</taxon>
        <taxon>Brevibacillus</taxon>
    </lineage>
</organism>
<evidence type="ECO:0008006" key="4">
    <source>
        <dbReference type="Google" id="ProtNLM"/>
    </source>
</evidence>
<gene>
    <name evidence="2" type="ORF">BP422_28835</name>
</gene>